<dbReference type="EMBL" id="MDDS01000049">
    <property type="protein sequence ID" value="ODP36757.1"/>
    <property type="molecule type" value="Genomic_DNA"/>
</dbReference>
<dbReference type="PANTHER" id="PTHR30092:SF0">
    <property type="entry name" value="INNER MEMBRANE PROTEIN CRED"/>
    <property type="match status" value="1"/>
</dbReference>
<feature type="transmembrane region" description="Helical" evidence="1">
    <location>
        <begin position="404"/>
        <end position="421"/>
    </location>
</feature>
<dbReference type="Proteomes" id="UP000094487">
    <property type="component" value="Unassembled WGS sequence"/>
</dbReference>
<feature type="transmembrane region" description="Helical" evidence="1">
    <location>
        <begin position="12"/>
        <end position="35"/>
    </location>
</feature>
<keyword evidence="3" id="KW-1185">Reference proteome</keyword>
<comment type="caution">
    <text evidence="2">The sequence shown here is derived from an EMBL/GenBank/DDBJ whole genome shotgun (WGS) entry which is preliminary data.</text>
</comment>
<dbReference type="AlphaFoldDB" id="A0A1E3LSM5"/>
<dbReference type="InterPro" id="IPR010364">
    <property type="entry name" value="Uncharacterised_IM_CreD"/>
</dbReference>
<evidence type="ECO:0000313" key="3">
    <source>
        <dbReference type="Proteomes" id="UP000094487"/>
    </source>
</evidence>
<dbReference type="GO" id="GO:0005886">
    <property type="term" value="C:plasma membrane"/>
    <property type="evidence" value="ECO:0007669"/>
    <property type="project" value="TreeGrafter"/>
</dbReference>
<keyword evidence="1" id="KW-0812">Transmembrane</keyword>
<dbReference type="RefSeq" id="WP_069321474.1">
    <property type="nucleotide sequence ID" value="NZ_MDDS01000049.1"/>
</dbReference>
<dbReference type="PIRSF" id="PIRSF004548">
    <property type="entry name" value="CreD"/>
    <property type="match status" value="1"/>
</dbReference>
<reference evidence="2 3" key="1">
    <citation type="submission" date="2016-08" db="EMBL/GenBank/DDBJ databases">
        <title>Draft genome of the agarase producing Sphingomonas sp. MCT13.</title>
        <authorList>
            <person name="D'Andrea M.M."/>
            <person name="Rossolini G.M."/>
            <person name="Thaller M.C."/>
        </authorList>
    </citation>
    <scope>NUCLEOTIDE SEQUENCE [LARGE SCALE GENOMIC DNA]</scope>
    <source>
        <strain evidence="2 3">MCT13</strain>
    </source>
</reference>
<organism evidence="2 3">
    <name type="scientific">Sphingomonas turrisvirgatae</name>
    <dbReference type="NCBI Taxonomy" id="1888892"/>
    <lineage>
        <taxon>Bacteria</taxon>
        <taxon>Pseudomonadati</taxon>
        <taxon>Pseudomonadota</taxon>
        <taxon>Alphaproteobacteria</taxon>
        <taxon>Sphingomonadales</taxon>
        <taxon>Sphingomonadaceae</taxon>
        <taxon>Sphingomonas</taxon>
    </lineage>
</organism>
<gene>
    <name evidence="2" type="ORF">BFL28_19640</name>
</gene>
<dbReference type="OrthoDB" id="9791851at2"/>
<dbReference type="NCBIfam" id="NF008712">
    <property type="entry name" value="PRK11715.1-1"/>
    <property type="match status" value="1"/>
</dbReference>
<dbReference type="PANTHER" id="PTHR30092">
    <property type="entry name" value="INNER MEMBRANE PROTEIN CRED"/>
    <property type="match status" value="1"/>
</dbReference>
<feature type="transmembrane region" description="Helical" evidence="1">
    <location>
        <begin position="378"/>
        <end position="397"/>
    </location>
</feature>
<name>A0A1E3LSM5_9SPHN</name>
<accession>A0A1E3LSM5</accession>
<feature type="transmembrane region" description="Helical" evidence="1">
    <location>
        <begin position="351"/>
        <end position="372"/>
    </location>
</feature>
<evidence type="ECO:0000256" key="1">
    <source>
        <dbReference type="SAM" id="Phobius"/>
    </source>
</evidence>
<feature type="transmembrane region" description="Helical" evidence="1">
    <location>
        <begin position="323"/>
        <end position="344"/>
    </location>
</feature>
<protein>
    <submittedName>
        <fullName evidence="2">Colicin resistance protein</fullName>
    </submittedName>
</protein>
<dbReference type="STRING" id="1888892.BFL28_19640"/>
<dbReference type="Pfam" id="PF06123">
    <property type="entry name" value="CreD"/>
    <property type="match status" value="1"/>
</dbReference>
<proteinExistence type="predicted"/>
<keyword evidence="1" id="KW-1133">Transmembrane helix</keyword>
<evidence type="ECO:0000313" key="2">
    <source>
        <dbReference type="EMBL" id="ODP36757.1"/>
    </source>
</evidence>
<sequence length="460" mass="49004">MNPDVPDRSPGMKLLLALLVGAVLAIPLFTVYLLVYDRQSQSQTARTSIAEGWGGPQTLAGPLIAIPYEAQVSETVQENGRPVTRTSVQRRELFLAPAALEIDTRVKPERRSRSIYEAVVYDAEVSGKAQFRLPADTVRLGVDVTTLQFARAELRFGVADPRGLKPANRIVIDGQPAPAQPGNGLATTGGSGFFTGLDASPLTTRTIAVEFGFALRGHSVIALSPRAGSTRWTVTSPWQHPSFTGGFLPEARQVTTDGFTATYRISNLALGTTLVSTSDAAVELRAPETPYSGATGAAPTSQAQVGLIQPVDLYAQVNRSVKYGFLFIGFTFMAFLLFDIVAGVRVSAVEYLLVGAGLVLFFVLLLAFAEVIGFTPAYLVAGGAIIALLTAYSAAVLKSRKRAGFIAALLVALYGVLYVLLSLEAYSLLIGSLLLFAALAALMYLTRNLEWGRTVAAHSA</sequence>
<keyword evidence="1" id="KW-0472">Membrane</keyword>
<feature type="transmembrane region" description="Helical" evidence="1">
    <location>
        <begin position="427"/>
        <end position="445"/>
    </location>
</feature>